<dbReference type="Proteomes" id="UP000032683">
    <property type="component" value="Unassembled WGS sequence"/>
</dbReference>
<dbReference type="SMART" id="SM00028">
    <property type="entry name" value="TPR"/>
    <property type="match status" value="2"/>
</dbReference>
<proteinExistence type="predicted"/>
<accession>A0A0D6QBQ6</accession>
<dbReference type="EMBL" id="BANJ01000061">
    <property type="protein sequence ID" value="GAO00764.1"/>
    <property type="molecule type" value="Genomic_DNA"/>
</dbReference>
<dbReference type="SUPFAM" id="SSF53474">
    <property type="entry name" value="alpha/beta-Hydrolases"/>
    <property type="match status" value="1"/>
</dbReference>
<dbReference type="RefSeq" id="WP_148371136.1">
    <property type="nucleotide sequence ID" value="NZ_BANJ01000061.1"/>
</dbReference>
<dbReference type="InterPro" id="IPR011990">
    <property type="entry name" value="TPR-like_helical_dom_sf"/>
</dbReference>
<comment type="caution">
    <text evidence="1">The sequence shown here is derived from an EMBL/GenBank/DDBJ whole genome shotgun (WGS) entry which is preliminary data.</text>
</comment>
<gene>
    <name evidence="1" type="ORF">Gxy13693_061_002</name>
</gene>
<sequence>MDQFLPESEGFGEFFFAKNGIDAIHVISKINEWYQYGEMKDIINIILKYKSSYRNVFAYGISMGAYAAIRYGNVLDAIVIAMSPQYSINPSVMPGETRWLREAHRIFFTEEESVIKNPHKTIVFYDPLQYSDARHVDRIAKDIDICRVPIPYSGHFMAAYLSEIGIISKTLLDIINFKFNINEFMEEIHSIEKPARYYSEISHSIMKVDPYTALSFAQKALEMTRDDSSYLYHLSTLYRRIGDLRNAEYFIKKAIECSGSGLHYKRYLSLILIDEGRFDECRELVKTMIGINGQEGEYYYLMALCHAYEGNISVAIENGKKSVSLNPKYKRYKNTLDKLIRASGNRFFFLKYMAVVKMKRSRFIRSVMNGFFHINKYTRIYKLFCHARGQSFPKLPSITRTMHSDRPAA</sequence>
<dbReference type="Gene3D" id="1.25.40.10">
    <property type="entry name" value="Tetratricopeptide repeat domain"/>
    <property type="match status" value="1"/>
</dbReference>
<name>A0A0D6QBQ6_KOMXY</name>
<dbReference type="AlphaFoldDB" id="A0A0D6QBQ6"/>
<dbReference type="InterPro" id="IPR029058">
    <property type="entry name" value="AB_hydrolase_fold"/>
</dbReference>
<organism evidence="1 2">
    <name type="scientific">Komagataeibacter xylinus NBRC 13693</name>
    <dbReference type="NCBI Taxonomy" id="1234668"/>
    <lineage>
        <taxon>Bacteria</taxon>
        <taxon>Pseudomonadati</taxon>
        <taxon>Pseudomonadota</taxon>
        <taxon>Alphaproteobacteria</taxon>
        <taxon>Acetobacterales</taxon>
        <taxon>Acetobacteraceae</taxon>
        <taxon>Komagataeibacter</taxon>
    </lineage>
</organism>
<dbReference type="InterPro" id="IPR019734">
    <property type="entry name" value="TPR_rpt"/>
</dbReference>
<protein>
    <submittedName>
        <fullName evidence="1">Uncharacterized protein</fullName>
    </submittedName>
</protein>
<reference evidence="1 2" key="1">
    <citation type="submission" date="2012-11" db="EMBL/GenBank/DDBJ databases">
        <title>Whole genome sequence of Gluconacetobacter xylinus NBRC 13693.</title>
        <authorList>
            <person name="Azuma Y."/>
            <person name="Higashiura N."/>
            <person name="Hirakawa H."/>
            <person name="Matsushita K."/>
        </authorList>
    </citation>
    <scope>NUCLEOTIDE SEQUENCE [LARGE SCALE GENOMIC DNA]</scope>
    <source>
        <strain evidence="1 2">NBRC 13693</strain>
    </source>
</reference>
<evidence type="ECO:0000313" key="2">
    <source>
        <dbReference type="Proteomes" id="UP000032683"/>
    </source>
</evidence>
<dbReference type="SUPFAM" id="SSF48452">
    <property type="entry name" value="TPR-like"/>
    <property type="match status" value="1"/>
</dbReference>
<evidence type="ECO:0000313" key="1">
    <source>
        <dbReference type="EMBL" id="GAO00764.1"/>
    </source>
</evidence>